<evidence type="ECO:0000256" key="10">
    <source>
        <dbReference type="SAM" id="MobiDB-lite"/>
    </source>
</evidence>
<feature type="transmembrane region" description="Helical" evidence="11">
    <location>
        <begin position="196"/>
        <end position="215"/>
    </location>
</feature>
<dbReference type="PANTHER" id="PTHR43394:SF11">
    <property type="entry name" value="ATP-BINDING CASSETTE TRANSPORTER"/>
    <property type="match status" value="1"/>
</dbReference>
<evidence type="ECO:0000259" key="12">
    <source>
        <dbReference type="PROSITE" id="PS50893"/>
    </source>
</evidence>
<feature type="transmembrane region" description="Helical" evidence="11">
    <location>
        <begin position="940"/>
        <end position="962"/>
    </location>
</feature>
<dbReference type="CDD" id="cd03249">
    <property type="entry name" value="ABC_MTABC3_MDL1_MDL2"/>
    <property type="match status" value="2"/>
</dbReference>
<dbReference type="Pfam" id="PF00664">
    <property type="entry name" value="ABC_membrane"/>
    <property type="match status" value="2"/>
</dbReference>
<evidence type="ECO:0000313" key="14">
    <source>
        <dbReference type="EMBL" id="CAK9860229.1"/>
    </source>
</evidence>
<accession>A0ABP1ACH2</accession>
<evidence type="ECO:0000256" key="2">
    <source>
        <dbReference type="ARBA" id="ARBA00007577"/>
    </source>
</evidence>
<feature type="transmembrane region" description="Helical" evidence="11">
    <location>
        <begin position="68"/>
        <end position="96"/>
    </location>
</feature>
<evidence type="ECO:0000256" key="9">
    <source>
        <dbReference type="ARBA" id="ARBA00023136"/>
    </source>
</evidence>
<evidence type="ECO:0000256" key="8">
    <source>
        <dbReference type="ARBA" id="ARBA00022989"/>
    </source>
</evidence>
<feature type="domain" description="ABC transmembrane type-1" evidence="13">
    <location>
        <begin position="716"/>
        <end position="1003"/>
    </location>
</feature>
<dbReference type="Pfam" id="PF00005">
    <property type="entry name" value="ABC_tran"/>
    <property type="match status" value="2"/>
</dbReference>
<feature type="transmembrane region" description="Helical" evidence="11">
    <location>
        <begin position="331"/>
        <end position="349"/>
    </location>
</feature>
<feature type="transmembrane region" description="Helical" evidence="11">
    <location>
        <begin position="860"/>
        <end position="882"/>
    </location>
</feature>
<evidence type="ECO:0000256" key="4">
    <source>
        <dbReference type="ARBA" id="ARBA00022692"/>
    </source>
</evidence>
<dbReference type="SMART" id="SM00382">
    <property type="entry name" value="AAA"/>
    <property type="match status" value="2"/>
</dbReference>
<dbReference type="CDD" id="cd18577">
    <property type="entry name" value="ABC_6TM_Pgp_ABCB1_D1_like"/>
    <property type="match status" value="1"/>
</dbReference>
<evidence type="ECO:0000256" key="7">
    <source>
        <dbReference type="ARBA" id="ARBA00022840"/>
    </source>
</evidence>
<dbReference type="PROSITE" id="PS50929">
    <property type="entry name" value="ABC_TM1F"/>
    <property type="match status" value="2"/>
</dbReference>
<sequence>MDPKENLPEQEDDLEREQPDSKLQEVAEVGKKKKKKKKKKDGEEEEEGDAGGSVSIFKLFAYADSFDWLLILVGTVGAVVHGAALPVFFVIFSKLLNGFGSNINSPNQTNVVVGKYALYLVYLGIATWISSWAEVAAWMQTGERQAARIRTLYLEALLSQDVGFFDTDARTGEIVNSISSETILIQDAISEKMGNYIHYMATFVAGFIVGFTMLWKLALVTLAIVPAIALAGGFYAYALTGLTSKSEQAYGKASVVAEQTVAQVRTVYSFVGETTAVHQFSRALQSTLKLGYQGGFAKGVGMGITYSVLFCCWALLLWYGGKLVREGKANGGKALSTIFAVIVGGISLGQSTPNLAAFAKAKAAAYHIFKMMELKPVINANIGTQEVPTSIQGNIEFSHVEFSYPSRPDVLIFKDFSMTIPAGKTVAIVGGSGSGKSTVVSLIERFYDPNAGAVLLDGRNIRTIPLDWLRDQIGLVNQEPTLFATTIKENILYGKKDASDAEIEEATKSSNAHSFIVKFPEGYNTQVGERGVQMSGGQKQRIAIARAMLKNPAILLLDEATSALDAGSEKIVQEALDRVMVGRTTVVVAHRLSTIRDADFIAVVQKGEIVEIGDHNTLLAKNGAYSALVRLQEMAMSKDQSVTAATVTRVSSGSRASMSYSMSVSHSGRRFSRQYSATRSENESSIQELKKELEPVPGSTIWRLLKINRPEWGYGVLGSLGSIVSGCMNPAFALVISNVLYTYYDSNQQKMEHDIRTYSLIFVGLGVVAIFGYFTQHFFFGIMGENLVKRIRELMFANILRNEVAWFDIDENNSGQISSRLSADATTVRGAIGERISLIIQNTTLMIATLIIALKLQWRMALVLLATFPLLVFAAIVEQMFLKGFAGDISKAQSRASMVAGEAVSNIRTVAAFNAEKKVLALFERELEGPMKAGFLRGQVAGFSYGISQLCLFGSYALGLWYGSLLVKQGHATFGNVVRVFFVVIVSAFAVAETLALAPDLVKGGQAVQSVFRVLDRRTAIDADDPEKEKVESIKGNIEFKNVVFAYPTRPEITIFKDLNLKVRSGKSLALVGASGSGKSSIISLVERFYDPRSGHIYIDGKDIKSVNLKSLRRHIALVQQEPALFATTIYENIVYGREGASEAEVYEAAKAANAHNYISALPDGYKTQVGERGVQLSGGQKQRVAIARAVLKNPAILLLDEATSALDAESESIVQEALDRLMQGRTSLVVAHRLSTIRNANSIAVIQDGVIIEEGTHQDLMSRSDGAYSRLV</sequence>
<dbReference type="InterPro" id="IPR036640">
    <property type="entry name" value="ABC1_TM_sf"/>
</dbReference>
<dbReference type="InterPro" id="IPR027417">
    <property type="entry name" value="P-loop_NTPase"/>
</dbReference>
<name>A0ABP1ACH2_9BRYO</name>
<feature type="transmembrane region" description="Helical" evidence="11">
    <location>
        <begin position="760"/>
        <end position="782"/>
    </location>
</feature>
<keyword evidence="7" id="KW-0067">ATP-binding</keyword>
<feature type="non-terminal residue" evidence="14">
    <location>
        <position position="1273"/>
    </location>
</feature>
<keyword evidence="15" id="KW-1185">Reference proteome</keyword>
<feature type="domain" description="ABC transporter" evidence="12">
    <location>
        <begin position="395"/>
        <end position="631"/>
    </location>
</feature>
<feature type="domain" description="ABC transmembrane type-1" evidence="13">
    <location>
        <begin position="72"/>
        <end position="360"/>
    </location>
</feature>
<dbReference type="Gene3D" id="1.20.1560.10">
    <property type="entry name" value="ABC transporter type 1, transmembrane domain"/>
    <property type="match status" value="3"/>
</dbReference>
<keyword evidence="8 11" id="KW-1133">Transmembrane helix</keyword>
<dbReference type="SUPFAM" id="SSF90123">
    <property type="entry name" value="ABC transporter transmembrane region"/>
    <property type="match status" value="2"/>
</dbReference>
<evidence type="ECO:0000259" key="13">
    <source>
        <dbReference type="PROSITE" id="PS50929"/>
    </source>
</evidence>
<dbReference type="Proteomes" id="UP001497522">
    <property type="component" value="Chromosome 11"/>
</dbReference>
<feature type="compositionally biased region" description="Basic and acidic residues" evidence="10">
    <location>
        <begin position="16"/>
        <end position="30"/>
    </location>
</feature>
<dbReference type="SUPFAM" id="SSF52540">
    <property type="entry name" value="P-loop containing nucleoside triphosphate hydrolases"/>
    <property type="match status" value="2"/>
</dbReference>
<dbReference type="EMBL" id="OZ023712">
    <property type="protein sequence ID" value="CAK9860229.1"/>
    <property type="molecule type" value="Genomic_DNA"/>
</dbReference>
<evidence type="ECO:0000256" key="1">
    <source>
        <dbReference type="ARBA" id="ARBA00004141"/>
    </source>
</evidence>
<keyword evidence="6" id="KW-0547">Nucleotide-binding</keyword>
<dbReference type="InterPro" id="IPR003593">
    <property type="entry name" value="AAA+_ATPase"/>
</dbReference>
<dbReference type="PANTHER" id="PTHR43394">
    <property type="entry name" value="ATP-DEPENDENT PERMEASE MDL1, MITOCHONDRIAL"/>
    <property type="match status" value="1"/>
</dbReference>
<dbReference type="InterPro" id="IPR003439">
    <property type="entry name" value="ABC_transporter-like_ATP-bd"/>
</dbReference>
<evidence type="ECO:0000256" key="5">
    <source>
        <dbReference type="ARBA" id="ARBA00022737"/>
    </source>
</evidence>
<feature type="transmembrane region" description="Helical" evidence="11">
    <location>
        <begin position="221"/>
        <end position="242"/>
    </location>
</feature>
<reference evidence="14" key="1">
    <citation type="submission" date="2024-03" db="EMBL/GenBank/DDBJ databases">
        <authorList>
            <consortium name="ELIXIR-Norway"/>
            <consortium name="Elixir Norway"/>
        </authorList>
    </citation>
    <scope>NUCLEOTIDE SEQUENCE</scope>
</reference>
<dbReference type="InterPro" id="IPR039421">
    <property type="entry name" value="Type_1_exporter"/>
</dbReference>
<dbReference type="InterPro" id="IPR011527">
    <property type="entry name" value="ABC1_TM_dom"/>
</dbReference>
<evidence type="ECO:0000256" key="6">
    <source>
        <dbReference type="ARBA" id="ARBA00022741"/>
    </source>
</evidence>
<feature type="transmembrane region" description="Helical" evidence="11">
    <location>
        <begin position="712"/>
        <end position="740"/>
    </location>
</feature>
<keyword evidence="5" id="KW-0677">Repeat</keyword>
<keyword evidence="9 11" id="KW-0472">Membrane</keyword>
<dbReference type="PROSITE" id="PS50893">
    <property type="entry name" value="ABC_TRANSPORTER_2"/>
    <property type="match status" value="2"/>
</dbReference>
<dbReference type="CDD" id="cd18578">
    <property type="entry name" value="ABC_6TM_Pgp_ABCB1_D2_like"/>
    <property type="match status" value="1"/>
</dbReference>
<evidence type="ECO:0000256" key="11">
    <source>
        <dbReference type="SAM" id="Phobius"/>
    </source>
</evidence>
<comment type="similarity">
    <text evidence="2">Belongs to the ABC transporter superfamily. ABCB family. Multidrug resistance exporter (TC 3.A.1.201) subfamily.</text>
</comment>
<keyword evidence="3" id="KW-0813">Transport</keyword>
<feature type="transmembrane region" description="Helical" evidence="11">
    <location>
        <begin position="299"/>
        <end position="319"/>
    </location>
</feature>
<keyword evidence="4 11" id="KW-0812">Transmembrane</keyword>
<proteinExistence type="inferred from homology"/>
<feature type="transmembrane region" description="Helical" evidence="11">
    <location>
        <begin position="836"/>
        <end position="854"/>
    </location>
</feature>
<dbReference type="Gene3D" id="3.40.50.300">
    <property type="entry name" value="P-loop containing nucleotide triphosphate hydrolases"/>
    <property type="match status" value="2"/>
</dbReference>
<feature type="transmembrane region" description="Helical" evidence="11">
    <location>
        <begin position="977"/>
        <end position="998"/>
    </location>
</feature>
<protein>
    <submittedName>
        <fullName evidence="14">Uncharacterized protein</fullName>
    </submittedName>
</protein>
<comment type="subcellular location">
    <subcellularLocation>
        <location evidence="1">Membrane</location>
        <topology evidence="1">Multi-pass membrane protein</topology>
    </subcellularLocation>
</comment>
<organism evidence="14 15">
    <name type="scientific">Sphagnum jensenii</name>
    <dbReference type="NCBI Taxonomy" id="128206"/>
    <lineage>
        <taxon>Eukaryota</taxon>
        <taxon>Viridiplantae</taxon>
        <taxon>Streptophyta</taxon>
        <taxon>Embryophyta</taxon>
        <taxon>Bryophyta</taxon>
        <taxon>Sphagnophytina</taxon>
        <taxon>Sphagnopsida</taxon>
        <taxon>Sphagnales</taxon>
        <taxon>Sphagnaceae</taxon>
        <taxon>Sphagnum</taxon>
    </lineage>
</organism>
<gene>
    <name evidence="14" type="ORF">CSSPJE1EN2_LOCUS3224</name>
</gene>
<dbReference type="InterPro" id="IPR017871">
    <property type="entry name" value="ABC_transporter-like_CS"/>
</dbReference>
<dbReference type="PROSITE" id="PS00211">
    <property type="entry name" value="ABC_TRANSPORTER_1"/>
    <property type="match status" value="2"/>
</dbReference>
<feature type="domain" description="ABC transporter" evidence="12">
    <location>
        <begin position="1038"/>
        <end position="1272"/>
    </location>
</feature>
<feature type="transmembrane region" description="Helical" evidence="11">
    <location>
        <begin position="116"/>
        <end position="139"/>
    </location>
</feature>
<evidence type="ECO:0000313" key="15">
    <source>
        <dbReference type="Proteomes" id="UP001497522"/>
    </source>
</evidence>
<feature type="region of interest" description="Disordered" evidence="10">
    <location>
        <begin position="1"/>
        <end position="49"/>
    </location>
</feature>
<evidence type="ECO:0000256" key="3">
    <source>
        <dbReference type="ARBA" id="ARBA00022448"/>
    </source>
</evidence>